<accession>A0A2X1CU94</accession>
<dbReference type="AlphaFoldDB" id="A0A2X1CU94"/>
<proteinExistence type="predicted"/>
<dbReference type="EMBL" id="UAQP01000005">
    <property type="protein sequence ID" value="SPU52025.1"/>
    <property type="molecule type" value="Genomic_DNA"/>
</dbReference>
<name>A0A2X1CU94_BREVE</name>
<evidence type="ECO:0000256" key="1">
    <source>
        <dbReference type="SAM" id="Phobius"/>
    </source>
</evidence>
<dbReference type="RefSeq" id="WP_112861510.1">
    <property type="nucleotide sequence ID" value="NZ_UAQP01000005.1"/>
</dbReference>
<organism evidence="2 3">
    <name type="scientific">Brevundimonas vesicularis</name>
    <name type="common">Pseudomonas vesicularis</name>
    <dbReference type="NCBI Taxonomy" id="41276"/>
    <lineage>
        <taxon>Bacteria</taxon>
        <taxon>Pseudomonadati</taxon>
        <taxon>Pseudomonadota</taxon>
        <taxon>Alphaproteobacteria</taxon>
        <taxon>Caulobacterales</taxon>
        <taxon>Caulobacteraceae</taxon>
        <taxon>Brevundimonas</taxon>
    </lineage>
</organism>
<feature type="transmembrane region" description="Helical" evidence="1">
    <location>
        <begin position="30"/>
        <end position="52"/>
    </location>
</feature>
<keyword evidence="1" id="KW-0812">Transmembrane</keyword>
<evidence type="ECO:0000313" key="3">
    <source>
        <dbReference type="Proteomes" id="UP000251186"/>
    </source>
</evidence>
<keyword evidence="1" id="KW-1133">Transmembrane helix</keyword>
<evidence type="ECO:0000313" key="2">
    <source>
        <dbReference type="EMBL" id="SPU52025.1"/>
    </source>
</evidence>
<sequence>MALEMEYLDAQPAKETTVTDAELQAFQMNFVQMALVFSFTIVAVLAIKTVIFKMVRTLCDRKARAGDHDEPSTSS</sequence>
<protein>
    <submittedName>
        <fullName evidence="2">Uncharacterized protein</fullName>
    </submittedName>
</protein>
<gene>
    <name evidence="2" type="ORF">NCTC11166_00342</name>
</gene>
<reference evidence="2 3" key="1">
    <citation type="submission" date="2018-06" db="EMBL/GenBank/DDBJ databases">
        <authorList>
            <consortium name="Pathogen Informatics"/>
            <person name="Doyle S."/>
        </authorList>
    </citation>
    <scope>NUCLEOTIDE SEQUENCE [LARGE SCALE GENOMIC DNA]</scope>
    <source>
        <strain evidence="2 3">NCTC11166</strain>
    </source>
</reference>
<dbReference type="Proteomes" id="UP000251186">
    <property type="component" value="Unassembled WGS sequence"/>
</dbReference>
<keyword evidence="1" id="KW-0472">Membrane</keyword>